<proteinExistence type="inferred from homology"/>
<evidence type="ECO:0000256" key="3">
    <source>
        <dbReference type="ARBA" id="ARBA00023274"/>
    </source>
</evidence>
<dbReference type="Proteomes" id="UP000006048">
    <property type="component" value="Chromosome"/>
</dbReference>
<name>I4B444_TURPD</name>
<dbReference type="PANTHER" id="PTHR21109:SF0">
    <property type="entry name" value="SMALL RIBOSOMAL SUBUNIT PROTEIN BS21M"/>
    <property type="match status" value="1"/>
</dbReference>
<dbReference type="HOGENOM" id="CLU_159258_1_2_12"/>
<sequence>MQKLADISQHFSNGIELRDNEPVEGAIKKFKREVANSGILTELKKREYFEKPSVIKKRERDQAERKRFRKRNIYNEA</sequence>
<dbReference type="Gene3D" id="1.20.5.1150">
    <property type="entry name" value="Ribosomal protein S8"/>
    <property type="match status" value="1"/>
</dbReference>
<dbReference type="NCBIfam" id="TIGR00030">
    <property type="entry name" value="S21p"/>
    <property type="match status" value="1"/>
</dbReference>
<gene>
    <name evidence="5" type="primary">rpsU</name>
    <name evidence="7" type="ordered locus">Turpa_1403</name>
</gene>
<evidence type="ECO:0000256" key="4">
    <source>
        <dbReference type="ARBA" id="ARBA00035135"/>
    </source>
</evidence>
<evidence type="ECO:0000256" key="1">
    <source>
        <dbReference type="ARBA" id="ARBA00006640"/>
    </source>
</evidence>
<dbReference type="InterPro" id="IPR001911">
    <property type="entry name" value="Ribosomal_bS21"/>
</dbReference>
<protein>
    <recommendedName>
        <fullName evidence="4 5">Small ribosomal subunit protein bS21</fullName>
    </recommendedName>
</protein>
<evidence type="ECO:0000313" key="7">
    <source>
        <dbReference type="EMBL" id="AFM12051.1"/>
    </source>
</evidence>
<dbReference type="STRING" id="869212.Turpa_1403"/>
<dbReference type="InterPro" id="IPR038380">
    <property type="entry name" value="Ribosomal_bS21_sf"/>
</dbReference>
<dbReference type="GO" id="GO:0003735">
    <property type="term" value="F:structural constituent of ribosome"/>
    <property type="evidence" value="ECO:0007669"/>
    <property type="project" value="InterPro"/>
</dbReference>
<keyword evidence="8" id="KW-1185">Reference proteome</keyword>
<dbReference type="RefSeq" id="WP_014802565.1">
    <property type="nucleotide sequence ID" value="NC_018020.1"/>
</dbReference>
<dbReference type="AlphaFoldDB" id="I4B444"/>
<accession>I4B444</accession>
<organism evidence="7 8">
    <name type="scientific">Turneriella parva (strain ATCC BAA-1111 / DSM 21527 / NCTC 11395 / H)</name>
    <name type="common">Leptospira parva</name>
    <dbReference type="NCBI Taxonomy" id="869212"/>
    <lineage>
        <taxon>Bacteria</taxon>
        <taxon>Pseudomonadati</taxon>
        <taxon>Spirochaetota</taxon>
        <taxon>Spirochaetia</taxon>
        <taxon>Leptospirales</taxon>
        <taxon>Leptospiraceae</taxon>
        <taxon>Turneriella</taxon>
    </lineage>
</organism>
<dbReference type="PATRIC" id="fig|869212.3.peg.1390"/>
<keyword evidence="2 5" id="KW-0689">Ribosomal protein</keyword>
<dbReference type="Pfam" id="PF01165">
    <property type="entry name" value="Ribosomal_S21"/>
    <property type="match status" value="1"/>
</dbReference>
<dbReference type="GO" id="GO:0005840">
    <property type="term" value="C:ribosome"/>
    <property type="evidence" value="ECO:0007669"/>
    <property type="project" value="UniProtKB-KW"/>
</dbReference>
<reference evidence="7 8" key="1">
    <citation type="submission" date="2012-06" db="EMBL/GenBank/DDBJ databases">
        <title>The complete chromosome of genome of Turneriella parva DSM 21527.</title>
        <authorList>
            <consortium name="US DOE Joint Genome Institute (JGI-PGF)"/>
            <person name="Lucas S."/>
            <person name="Han J."/>
            <person name="Lapidus A."/>
            <person name="Bruce D."/>
            <person name="Goodwin L."/>
            <person name="Pitluck S."/>
            <person name="Peters L."/>
            <person name="Kyrpides N."/>
            <person name="Mavromatis K."/>
            <person name="Ivanova N."/>
            <person name="Mikhailova N."/>
            <person name="Chertkov O."/>
            <person name="Detter J.C."/>
            <person name="Tapia R."/>
            <person name="Han C."/>
            <person name="Land M."/>
            <person name="Hauser L."/>
            <person name="Markowitz V."/>
            <person name="Cheng J.-F."/>
            <person name="Hugenholtz P."/>
            <person name="Woyke T."/>
            <person name="Wu D."/>
            <person name="Gronow S."/>
            <person name="Wellnitz S."/>
            <person name="Brambilla E."/>
            <person name="Klenk H.-P."/>
            <person name="Eisen J.A."/>
        </authorList>
    </citation>
    <scope>NUCLEOTIDE SEQUENCE [LARGE SCALE GENOMIC DNA]</scope>
    <source>
        <strain evidence="8">ATCC BAA-1111 / DSM 21527 / NCTC 11395 / H</strain>
    </source>
</reference>
<dbReference type="PRINTS" id="PR00976">
    <property type="entry name" value="RIBOSOMALS21"/>
</dbReference>
<evidence type="ECO:0000256" key="6">
    <source>
        <dbReference type="RuleBase" id="RU000667"/>
    </source>
</evidence>
<comment type="similarity">
    <text evidence="1 5 6">Belongs to the bacterial ribosomal protein bS21 family.</text>
</comment>
<dbReference type="PANTHER" id="PTHR21109">
    <property type="entry name" value="MITOCHONDRIAL 28S RIBOSOMAL PROTEIN S21"/>
    <property type="match status" value="1"/>
</dbReference>
<dbReference type="GO" id="GO:0006412">
    <property type="term" value="P:translation"/>
    <property type="evidence" value="ECO:0007669"/>
    <property type="project" value="UniProtKB-UniRule"/>
</dbReference>
<dbReference type="HAMAP" id="MF_00358">
    <property type="entry name" value="Ribosomal_bS21"/>
    <property type="match status" value="1"/>
</dbReference>
<dbReference type="KEGG" id="tpx:Turpa_1403"/>
<evidence type="ECO:0000256" key="5">
    <source>
        <dbReference type="HAMAP-Rule" id="MF_00358"/>
    </source>
</evidence>
<dbReference type="GO" id="GO:1990904">
    <property type="term" value="C:ribonucleoprotein complex"/>
    <property type="evidence" value="ECO:0007669"/>
    <property type="project" value="UniProtKB-KW"/>
</dbReference>
<dbReference type="EMBL" id="CP002959">
    <property type="protein sequence ID" value="AFM12051.1"/>
    <property type="molecule type" value="Genomic_DNA"/>
</dbReference>
<evidence type="ECO:0000313" key="8">
    <source>
        <dbReference type="Proteomes" id="UP000006048"/>
    </source>
</evidence>
<keyword evidence="3 5" id="KW-0687">Ribonucleoprotein</keyword>
<evidence type="ECO:0000256" key="2">
    <source>
        <dbReference type="ARBA" id="ARBA00022980"/>
    </source>
</evidence>